<comment type="caution">
    <text evidence="11">The sequence shown here is derived from an EMBL/GenBank/DDBJ whole genome shotgun (WGS) entry which is preliminary data.</text>
</comment>
<dbReference type="Gene3D" id="2.70.98.30">
    <property type="entry name" value="Golgi alpha-mannosidase II, domain 4"/>
    <property type="match status" value="1"/>
</dbReference>
<dbReference type="AlphaFoldDB" id="A0A9J6FU07"/>
<evidence type="ECO:0000256" key="5">
    <source>
        <dbReference type="ARBA" id="ARBA00022833"/>
    </source>
</evidence>
<feature type="signal peptide" evidence="8">
    <location>
        <begin position="1"/>
        <end position="23"/>
    </location>
</feature>
<feature type="region of interest" description="Disordered" evidence="7">
    <location>
        <begin position="37"/>
        <end position="63"/>
    </location>
</feature>
<dbReference type="InterPro" id="IPR011330">
    <property type="entry name" value="Glyco_hydro/deAcase_b/a-brl"/>
</dbReference>
<dbReference type="InterPro" id="IPR000602">
    <property type="entry name" value="Glyco_hydro_38_N"/>
</dbReference>
<evidence type="ECO:0000259" key="9">
    <source>
        <dbReference type="Pfam" id="PF01074"/>
    </source>
</evidence>
<evidence type="ECO:0008006" key="13">
    <source>
        <dbReference type="Google" id="ProtNLM"/>
    </source>
</evidence>
<dbReference type="GO" id="GO:0004559">
    <property type="term" value="F:alpha-mannosidase activity"/>
    <property type="evidence" value="ECO:0007669"/>
    <property type="project" value="InterPro"/>
</dbReference>
<evidence type="ECO:0000256" key="7">
    <source>
        <dbReference type="SAM" id="MobiDB-lite"/>
    </source>
</evidence>
<protein>
    <recommendedName>
        <fullName evidence="13">Alpha-mannosidase</fullName>
    </recommendedName>
</protein>
<dbReference type="Pfam" id="PF01074">
    <property type="entry name" value="Glyco_hydro_38N"/>
    <property type="match status" value="2"/>
</dbReference>
<evidence type="ECO:0000259" key="10">
    <source>
        <dbReference type="Pfam" id="PF07748"/>
    </source>
</evidence>
<keyword evidence="12" id="KW-1185">Reference proteome</keyword>
<dbReference type="PROSITE" id="PS51257">
    <property type="entry name" value="PROKAR_LIPOPROTEIN"/>
    <property type="match status" value="1"/>
</dbReference>
<organism evidence="11 12">
    <name type="scientific">Haemaphysalis longicornis</name>
    <name type="common">Bush tick</name>
    <dbReference type="NCBI Taxonomy" id="44386"/>
    <lineage>
        <taxon>Eukaryota</taxon>
        <taxon>Metazoa</taxon>
        <taxon>Ecdysozoa</taxon>
        <taxon>Arthropoda</taxon>
        <taxon>Chelicerata</taxon>
        <taxon>Arachnida</taxon>
        <taxon>Acari</taxon>
        <taxon>Parasitiformes</taxon>
        <taxon>Ixodida</taxon>
        <taxon>Ixodoidea</taxon>
        <taxon>Ixodidae</taxon>
        <taxon>Haemaphysalinae</taxon>
        <taxon>Haemaphysalis</taxon>
    </lineage>
</organism>
<feature type="compositionally biased region" description="Polar residues" evidence="7">
    <location>
        <begin position="905"/>
        <end position="920"/>
    </location>
</feature>
<dbReference type="InterPro" id="IPR037094">
    <property type="entry name" value="Glyco_hydro_38_cen_sf"/>
</dbReference>
<keyword evidence="3" id="KW-0479">Metal-binding</keyword>
<evidence type="ECO:0000313" key="12">
    <source>
        <dbReference type="Proteomes" id="UP000821853"/>
    </source>
</evidence>
<name>A0A9J6FU07_HAELO</name>
<dbReference type="Proteomes" id="UP000821853">
    <property type="component" value="Unassembled WGS sequence"/>
</dbReference>
<comment type="cofactor">
    <cofactor evidence="1">
        <name>Zn(2+)</name>
        <dbReference type="ChEBI" id="CHEBI:29105"/>
    </cofactor>
</comment>
<accession>A0A9J6FU07</accession>
<evidence type="ECO:0000256" key="6">
    <source>
        <dbReference type="ARBA" id="ARBA00023295"/>
    </source>
</evidence>
<evidence type="ECO:0000256" key="2">
    <source>
        <dbReference type="ARBA" id="ARBA00009792"/>
    </source>
</evidence>
<dbReference type="InterPro" id="IPR027291">
    <property type="entry name" value="Glyco_hydro_38_N_sf"/>
</dbReference>
<dbReference type="Gene3D" id="1.20.1270.50">
    <property type="entry name" value="Glycoside hydrolase family 38, central domain"/>
    <property type="match status" value="1"/>
</dbReference>
<dbReference type="InterPro" id="IPR050843">
    <property type="entry name" value="Glycosyl_Hydrlase_38"/>
</dbReference>
<dbReference type="VEuPathDB" id="VectorBase:HLOH_051784"/>
<dbReference type="InterPro" id="IPR011682">
    <property type="entry name" value="Glyco_hydro_38_C"/>
</dbReference>
<dbReference type="Pfam" id="PF07748">
    <property type="entry name" value="Glyco_hydro_38C"/>
    <property type="match status" value="1"/>
</dbReference>
<dbReference type="Gene3D" id="3.20.110.10">
    <property type="entry name" value="Glycoside hydrolase 38, N terminal domain"/>
    <property type="match status" value="2"/>
</dbReference>
<dbReference type="SUPFAM" id="SSF88713">
    <property type="entry name" value="Glycoside hydrolase/deacetylase"/>
    <property type="match status" value="1"/>
</dbReference>
<keyword evidence="8" id="KW-0732">Signal</keyword>
<dbReference type="PANTHER" id="PTHR11607:SF3">
    <property type="entry name" value="LYSOSOMAL ALPHA-MANNOSIDASE"/>
    <property type="match status" value="1"/>
</dbReference>
<dbReference type="SUPFAM" id="SSF74650">
    <property type="entry name" value="Galactose mutarotase-like"/>
    <property type="match status" value="1"/>
</dbReference>
<keyword evidence="4" id="KW-0378">Hydrolase</keyword>
<comment type="similarity">
    <text evidence="2">Belongs to the glycosyl hydrolase 38 family.</text>
</comment>
<dbReference type="Gene3D" id="2.60.40.1180">
    <property type="entry name" value="Golgi alpha-mannosidase II"/>
    <property type="match status" value="1"/>
</dbReference>
<evidence type="ECO:0000256" key="8">
    <source>
        <dbReference type="SAM" id="SignalP"/>
    </source>
</evidence>
<dbReference type="OMA" id="MAVEACC"/>
<dbReference type="PANTHER" id="PTHR11607">
    <property type="entry name" value="ALPHA-MANNOSIDASE"/>
    <property type="match status" value="1"/>
</dbReference>
<dbReference type="GO" id="GO:0005764">
    <property type="term" value="C:lysosome"/>
    <property type="evidence" value="ECO:0007669"/>
    <property type="project" value="TreeGrafter"/>
</dbReference>
<dbReference type="Gene3D" id="2.60.40.1360">
    <property type="match status" value="1"/>
</dbReference>
<keyword evidence="6" id="KW-0326">Glycosidase</keyword>
<dbReference type="GO" id="GO:0046872">
    <property type="term" value="F:metal ion binding"/>
    <property type="evidence" value="ECO:0007669"/>
    <property type="project" value="UniProtKB-KW"/>
</dbReference>
<evidence type="ECO:0000313" key="11">
    <source>
        <dbReference type="EMBL" id="KAH9365769.1"/>
    </source>
</evidence>
<feature type="domain" description="Glycoside hydrolase family 38 N-terminal" evidence="9">
    <location>
        <begin position="85"/>
        <end position="196"/>
    </location>
</feature>
<dbReference type="EMBL" id="JABSTR010000003">
    <property type="protein sequence ID" value="KAH9365769.1"/>
    <property type="molecule type" value="Genomic_DNA"/>
</dbReference>
<dbReference type="InterPro" id="IPR028995">
    <property type="entry name" value="Glyco_hydro_57/38_cen_sf"/>
</dbReference>
<sequence>MRGGWLLFVTAVASACLCDATSASSADLAPPVAGGRMAGGVNTPTGSAKTKPKPTSVANKEAKSPGSGLHCAFTLCPKAMPGVINIHFVPHSHMDVASQKVFDDNVPKASAILNSVSGELLKNKKRMFSVTEIALFKKWFEESNEVFKIIMKKFISEGRVELVNGGLVMNDEATTHYSDIIDQMTLGMRWINATFGPLCLAPRSLATGPLRPLQGAGFPLCAETTIFTSILPHRYNPPNVVNFRQFFLTEENKKNVAEAFLDVILTTGAGYRTDQRIVMFGDDYAYINATVWYVQMDTLISAINTVNGSRFHAFYSTPECYLRSVHDQWLNRKKALAEDALSFTGDFFPYSDRNFEWWTGFYSSKPQFKYLVRQASNVLQRRPLQWRNTTMASLAHAGEPLPQCRCAIQGAFTYSGTGTTAATNDFSKRIKRALAASEFYVSVYNPQSVMIKTHIRFPVATSGYRVINDQSAFVPSEIVPIQHALFHIPERNSTSFHDLVFLAALPPLGVANFLVQRFRGTTMMRQQIKASERVLSSGTDYILSNKWYRVAVDSGTCLLKRVTLLPKNEIVAVEQSFAAYNSEFGHYLFAPTHPTAQEFHGNATCRIVTSTVVQEVHQWFNPWLSQVIRLYINQDYIEFDWIVGPIPMSPSIRGYDVVTRFKSNLTNNGVFYTDSNGRQTLQRKSNRTRPWDMSDKNRRERALVQSNYYPVVSWIYLRDQDQKLQMSVLPDRPQGGTAYHKGTIELMVHRRFTSFDSKGTDQPLNDLGIDKKGIVVRGRHLLHLGSPIVASQRVRQLANSIVLAPLLTFSEATSPSLRSLETRSFRGLGAALPKGVQILTLHLFEPGKVLFRLEYMQPAVTAKETLTASIIVPLRSLMATYQLAKIRETTLTASRWMDEQPEPLQWSSPMAASSKDNNTAGRDGDVFDSDGLSAVVLALGEIRTFIGNIVRPK</sequence>
<dbReference type="InterPro" id="IPR011013">
    <property type="entry name" value="Gal_mutarotase_sf_dom"/>
</dbReference>
<dbReference type="SUPFAM" id="SSF88688">
    <property type="entry name" value="Families 57/38 glycoside transferase middle domain"/>
    <property type="match status" value="1"/>
</dbReference>
<feature type="domain" description="Glycoside hydrolase family 38 N-terminal" evidence="9">
    <location>
        <begin position="223"/>
        <end position="339"/>
    </location>
</feature>
<evidence type="ECO:0000256" key="3">
    <source>
        <dbReference type="ARBA" id="ARBA00022723"/>
    </source>
</evidence>
<keyword evidence="5" id="KW-0862">Zinc</keyword>
<proteinExistence type="inferred from homology"/>
<dbReference type="InterPro" id="IPR013780">
    <property type="entry name" value="Glyco_hydro_b"/>
</dbReference>
<feature type="chain" id="PRO_5039897717" description="Alpha-mannosidase" evidence="8">
    <location>
        <begin position="24"/>
        <end position="953"/>
    </location>
</feature>
<dbReference type="GO" id="GO:0030246">
    <property type="term" value="F:carbohydrate binding"/>
    <property type="evidence" value="ECO:0007669"/>
    <property type="project" value="InterPro"/>
</dbReference>
<feature type="domain" description="Glycosyl hydrolase family 38 C-terminal" evidence="10">
    <location>
        <begin position="543"/>
        <end position="754"/>
    </location>
</feature>
<evidence type="ECO:0000256" key="1">
    <source>
        <dbReference type="ARBA" id="ARBA00001947"/>
    </source>
</evidence>
<reference evidence="11 12" key="1">
    <citation type="journal article" date="2020" name="Cell">
        <title>Large-Scale Comparative Analyses of Tick Genomes Elucidate Their Genetic Diversity and Vector Capacities.</title>
        <authorList>
            <consortium name="Tick Genome and Microbiome Consortium (TIGMIC)"/>
            <person name="Jia N."/>
            <person name="Wang J."/>
            <person name="Shi W."/>
            <person name="Du L."/>
            <person name="Sun Y."/>
            <person name="Zhan W."/>
            <person name="Jiang J.F."/>
            <person name="Wang Q."/>
            <person name="Zhang B."/>
            <person name="Ji P."/>
            <person name="Bell-Sakyi L."/>
            <person name="Cui X.M."/>
            <person name="Yuan T.T."/>
            <person name="Jiang B.G."/>
            <person name="Yang W.F."/>
            <person name="Lam T.T."/>
            <person name="Chang Q.C."/>
            <person name="Ding S.J."/>
            <person name="Wang X.J."/>
            <person name="Zhu J.G."/>
            <person name="Ruan X.D."/>
            <person name="Zhao L."/>
            <person name="Wei J.T."/>
            <person name="Ye R.Z."/>
            <person name="Que T.C."/>
            <person name="Du C.H."/>
            <person name="Zhou Y.H."/>
            <person name="Cheng J.X."/>
            <person name="Dai P.F."/>
            <person name="Guo W.B."/>
            <person name="Han X.H."/>
            <person name="Huang E.J."/>
            <person name="Li L.F."/>
            <person name="Wei W."/>
            <person name="Gao Y.C."/>
            <person name="Liu J.Z."/>
            <person name="Shao H.Z."/>
            <person name="Wang X."/>
            <person name="Wang C.C."/>
            <person name="Yang T.C."/>
            <person name="Huo Q.B."/>
            <person name="Li W."/>
            <person name="Chen H.Y."/>
            <person name="Chen S.E."/>
            <person name="Zhou L.G."/>
            <person name="Ni X.B."/>
            <person name="Tian J.H."/>
            <person name="Sheng Y."/>
            <person name="Liu T."/>
            <person name="Pan Y.S."/>
            <person name="Xia L.Y."/>
            <person name="Li J."/>
            <person name="Zhao F."/>
            <person name="Cao W.C."/>
        </authorList>
    </citation>
    <scope>NUCLEOTIDE SEQUENCE [LARGE SCALE GENOMIC DNA]</scope>
    <source>
        <strain evidence="11">HaeL-2018</strain>
    </source>
</reference>
<gene>
    <name evidence="11" type="ORF">HPB48_016845</name>
</gene>
<dbReference type="OrthoDB" id="2016903at2759"/>
<evidence type="ECO:0000256" key="4">
    <source>
        <dbReference type="ARBA" id="ARBA00022801"/>
    </source>
</evidence>
<feature type="region of interest" description="Disordered" evidence="7">
    <location>
        <begin position="901"/>
        <end position="923"/>
    </location>
</feature>
<dbReference type="GO" id="GO:0006013">
    <property type="term" value="P:mannose metabolic process"/>
    <property type="evidence" value="ECO:0007669"/>
    <property type="project" value="InterPro"/>
</dbReference>